<dbReference type="Gene3D" id="3.30.70.2190">
    <property type="match status" value="1"/>
</dbReference>
<evidence type="ECO:0000256" key="1">
    <source>
        <dbReference type="ARBA" id="ARBA00001974"/>
    </source>
</evidence>
<evidence type="ECO:0000313" key="7">
    <source>
        <dbReference type="EMBL" id="MEN2791293.1"/>
    </source>
</evidence>
<dbReference type="Pfam" id="PF02913">
    <property type="entry name" value="FAD-oxidase_C"/>
    <property type="match status" value="1"/>
</dbReference>
<dbReference type="InterPro" id="IPR016171">
    <property type="entry name" value="Vanillyl_alc_oxidase_C-sub2"/>
</dbReference>
<dbReference type="Gene3D" id="3.30.465.10">
    <property type="match status" value="1"/>
</dbReference>
<dbReference type="RefSeq" id="WP_343892451.1">
    <property type="nucleotide sequence ID" value="NZ_BAAAEH010000059.1"/>
</dbReference>
<dbReference type="Pfam" id="PF01565">
    <property type="entry name" value="FAD_binding_4"/>
    <property type="match status" value="1"/>
</dbReference>
<dbReference type="InterPro" id="IPR016167">
    <property type="entry name" value="FAD-bd_PCMH_sub1"/>
</dbReference>
<dbReference type="PANTHER" id="PTHR43716:SF1">
    <property type="entry name" value="D-2-HYDROXYGLUTARATE DEHYDROGENASE, MITOCHONDRIAL"/>
    <property type="match status" value="1"/>
</dbReference>
<evidence type="ECO:0000256" key="5">
    <source>
        <dbReference type="ARBA" id="ARBA00023002"/>
    </source>
</evidence>
<dbReference type="Proteomes" id="UP001419910">
    <property type="component" value="Unassembled WGS sequence"/>
</dbReference>
<dbReference type="PANTHER" id="PTHR43716">
    <property type="entry name" value="D-2-HYDROXYGLUTARATE DEHYDROGENASE, MITOCHONDRIAL"/>
    <property type="match status" value="1"/>
</dbReference>
<dbReference type="InterPro" id="IPR004113">
    <property type="entry name" value="FAD-bd_oxidored_4_C"/>
</dbReference>
<comment type="caution">
    <text evidence="7">The sequence shown here is derived from an EMBL/GenBank/DDBJ whole genome shotgun (WGS) entry which is preliminary data.</text>
</comment>
<sequence>MDLFEAIREVVGEAGLIVGDDVRARPADWQGRAQCGAMAVVRPRTTSELSAIMKLCHQARQPVVPAGGLTGLVHGVDAQENEVQISFERMRAIESIDVIGMTMVVEAGVPLQSVHEAAAKHGLAFGVDLGARGSCSIGGNISTNAGGNTVIRYGMMRENVLGLEVVLADGTIISSMNALLKNNAGYDLKHLFIGSEGTLGIVTRAVLRLRPIPASETTAILAINGFDNLADVFGLASRRLGGLLSSFEVMWREGYELVAIESGRHQAPLAGGYDFYVLLEATGTDPDHDAALVEAVLGECLEQGLAEDAVIASSKTQRNAMWEIREDSQTVRQILFPASVFDVSLPLATMNDFIEALRASLHAEWGDQVRFIVYGHIGDGNLHIIVSPRPWSPEARRRVEEIVYKPLAAINGSVSAEHGIGLEKREWLSISRTAQEIALMKQLKAALDPFGLLNPGKVLGEEAG</sequence>
<dbReference type="PROSITE" id="PS51387">
    <property type="entry name" value="FAD_PCMH"/>
    <property type="match status" value="1"/>
</dbReference>
<dbReference type="InterPro" id="IPR016169">
    <property type="entry name" value="FAD-bd_PCMH_sub2"/>
</dbReference>
<dbReference type="SUPFAM" id="SSF55103">
    <property type="entry name" value="FAD-linked oxidases, C-terminal domain"/>
    <property type="match status" value="1"/>
</dbReference>
<keyword evidence="8" id="KW-1185">Reference proteome</keyword>
<comment type="similarity">
    <text evidence="2">Belongs to the FAD-binding oxidoreductase/transferase type 4 family.</text>
</comment>
<dbReference type="InterPro" id="IPR016164">
    <property type="entry name" value="FAD-linked_Oxase-like_C"/>
</dbReference>
<keyword evidence="5" id="KW-0560">Oxidoreductase</keyword>
<keyword evidence="4" id="KW-0274">FAD</keyword>
<name>A0ABU9Y677_9SPHN</name>
<keyword evidence="3" id="KW-0285">Flavoprotein</keyword>
<evidence type="ECO:0000313" key="8">
    <source>
        <dbReference type="Proteomes" id="UP001419910"/>
    </source>
</evidence>
<gene>
    <name evidence="7" type="ORF">ABC974_16785</name>
</gene>
<dbReference type="Gene3D" id="3.30.43.10">
    <property type="entry name" value="Uridine Diphospho-n-acetylenolpyruvylglucosamine Reductase, domain 2"/>
    <property type="match status" value="1"/>
</dbReference>
<comment type="cofactor">
    <cofactor evidence="1">
        <name>FAD</name>
        <dbReference type="ChEBI" id="CHEBI:57692"/>
    </cofactor>
</comment>
<accession>A0ABU9Y677</accession>
<dbReference type="EMBL" id="JBDIME010000016">
    <property type="protein sequence ID" value="MEN2791293.1"/>
    <property type="molecule type" value="Genomic_DNA"/>
</dbReference>
<dbReference type="Gene3D" id="3.30.70.2740">
    <property type="match status" value="1"/>
</dbReference>
<evidence type="ECO:0000256" key="3">
    <source>
        <dbReference type="ARBA" id="ARBA00022630"/>
    </source>
</evidence>
<dbReference type="InterPro" id="IPR036318">
    <property type="entry name" value="FAD-bd_PCMH-like_sf"/>
</dbReference>
<dbReference type="Gene3D" id="1.10.45.10">
    <property type="entry name" value="Vanillyl-alcohol Oxidase, Chain A, domain 4"/>
    <property type="match status" value="1"/>
</dbReference>
<feature type="domain" description="FAD-binding PCMH-type" evidence="6">
    <location>
        <begin position="33"/>
        <end position="212"/>
    </location>
</feature>
<evidence type="ECO:0000256" key="2">
    <source>
        <dbReference type="ARBA" id="ARBA00008000"/>
    </source>
</evidence>
<dbReference type="InterPro" id="IPR051264">
    <property type="entry name" value="FAD-oxidored/transferase_4"/>
</dbReference>
<protein>
    <submittedName>
        <fullName evidence="7">FAD-binding oxidoreductase</fullName>
    </submittedName>
</protein>
<evidence type="ECO:0000259" key="6">
    <source>
        <dbReference type="PROSITE" id="PS51387"/>
    </source>
</evidence>
<dbReference type="InterPro" id="IPR006094">
    <property type="entry name" value="Oxid_FAD_bind_N"/>
</dbReference>
<proteinExistence type="inferred from homology"/>
<reference evidence="7 8" key="1">
    <citation type="submission" date="2024-05" db="EMBL/GenBank/DDBJ databases">
        <authorList>
            <person name="Liu Q."/>
            <person name="Xin Y.-H."/>
        </authorList>
    </citation>
    <scope>NUCLEOTIDE SEQUENCE [LARGE SCALE GENOMIC DNA]</scope>
    <source>
        <strain evidence="7 8">CGMCC 1.10181</strain>
    </source>
</reference>
<organism evidence="7 8">
    <name type="scientific">Sphingomonas oligophenolica</name>
    <dbReference type="NCBI Taxonomy" id="301154"/>
    <lineage>
        <taxon>Bacteria</taxon>
        <taxon>Pseudomonadati</taxon>
        <taxon>Pseudomonadota</taxon>
        <taxon>Alphaproteobacteria</taxon>
        <taxon>Sphingomonadales</taxon>
        <taxon>Sphingomonadaceae</taxon>
        <taxon>Sphingomonas</taxon>
    </lineage>
</organism>
<evidence type="ECO:0000256" key="4">
    <source>
        <dbReference type="ARBA" id="ARBA00022827"/>
    </source>
</evidence>
<dbReference type="InterPro" id="IPR016166">
    <property type="entry name" value="FAD-bd_PCMH"/>
</dbReference>
<dbReference type="SUPFAM" id="SSF56176">
    <property type="entry name" value="FAD-binding/transporter-associated domain-like"/>
    <property type="match status" value="1"/>
</dbReference>